<dbReference type="RefSeq" id="WP_098483987.1">
    <property type="nucleotide sequence ID" value="NZ_PDJI01000004.1"/>
</dbReference>
<feature type="domain" description="GFO/IDH/MocA-like oxidoreductase" evidence="4">
    <location>
        <begin position="138"/>
        <end position="260"/>
    </location>
</feature>
<evidence type="ECO:0000259" key="4">
    <source>
        <dbReference type="Pfam" id="PF22725"/>
    </source>
</evidence>
<reference evidence="5 6" key="1">
    <citation type="submission" date="2017-10" db="EMBL/GenBank/DDBJ databases">
        <title>Sequencing the genomes of 1000 actinobacteria strains.</title>
        <authorList>
            <person name="Klenk H.-P."/>
        </authorList>
    </citation>
    <scope>NUCLEOTIDE SEQUENCE [LARGE SCALE GENOMIC DNA]</scope>
    <source>
        <strain evidence="5 6">DSM 21838</strain>
    </source>
</reference>
<dbReference type="Proteomes" id="UP000222106">
    <property type="component" value="Unassembled WGS sequence"/>
</dbReference>
<keyword evidence="2" id="KW-0520">NAD</keyword>
<evidence type="ECO:0000256" key="2">
    <source>
        <dbReference type="ARBA" id="ARBA00023027"/>
    </source>
</evidence>
<dbReference type="Gene3D" id="3.30.360.10">
    <property type="entry name" value="Dihydrodipicolinate Reductase, domain 2"/>
    <property type="match status" value="1"/>
</dbReference>
<dbReference type="Pfam" id="PF22725">
    <property type="entry name" value="GFO_IDH_MocA_C3"/>
    <property type="match status" value="1"/>
</dbReference>
<gene>
    <name evidence="5" type="ORF">ATJ97_2505</name>
</gene>
<dbReference type="SUPFAM" id="SSF51735">
    <property type="entry name" value="NAD(P)-binding Rossmann-fold domains"/>
    <property type="match status" value="1"/>
</dbReference>
<keyword evidence="1" id="KW-0560">Oxidoreductase</keyword>
<dbReference type="OrthoDB" id="9792085at2"/>
<protein>
    <submittedName>
        <fullName evidence="5">Putative dehydrogenase</fullName>
    </submittedName>
</protein>
<dbReference type="Gene3D" id="3.40.50.720">
    <property type="entry name" value="NAD(P)-binding Rossmann-like Domain"/>
    <property type="match status" value="1"/>
</dbReference>
<keyword evidence="6" id="KW-1185">Reference proteome</keyword>
<sequence length="340" mass="36318">MTSRTGLEQVRWGIIGAGAVAERKSGPGFQRAERSSLVAVMRRDGTKAADFARRHGVPRWYDDADALVADPEVDAVYVATPPGSHREHVLRAAAAGKPVYVEKPMARTADECEEMIDACAGARVPLFVAYYRRAMPRFVRVKELLDGGAVGAVRAVAVRLQRPAPAWEGGEMPWRLQPEIAGGGLFVDLGTHTLDLLDHLLGPIETVAGTATNLSGLSAAEDHVAAAFTFASGVVGTGLWAFDAAHPRDEVEIVGTAGSLIFSSFGEEPLVLRTARGEERIDAPYPEVVQQPLIQLVVDELTGRGTCPSTGESALRTARVVDALLEDHRARTEQGVAAAR</sequence>
<dbReference type="Pfam" id="PF01408">
    <property type="entry name" value="GFO_IDH_MocA"/>
    <property type="match status" value="1"/>
</dbReference>
<dbReference type="EMBL" id="PDJI01000004">
    <property type="protein sequence ID" value="PFG39985.1"/>
    <property type="molecule type" value="Genomic_DNA"/>
</dbReference>
<dbReference type="PANTHER" id="PTHR43818">
    <property type="entry name" value="BCDNA.GH03377"/>
    <property type="match status" value="1"/>
</dbReference>
<evidence type="ECO:0000313" key="5">
    <source>
        <dbReference type="EMBL" id="PFG39985.1"/>
    </source>
</evidence>
<dbReference type="SUPFAM" id="SSF55347">
    <property type="entry name" value="Glyceraldehyde-3-phosphate dehydrogenase-like, C-terminal domain"/>
    <property type="match status" value="1"/>
</dbReference>
<dbReference type="InterPro" id="IPR055170">
    <property type="entry name" value="GFO_IDH_MocA-like_dom"/>
</dbReference>
<accession>A0A2A9EP14</accession>
<proteinExistence type="predicted"/>
<feature type="domain" description="Gfo/Idh/MocA-like oxidoreductase N-terminal" evidence="3">
    <location>
        <begin position="10"/>
        <end position="130"/>
    </location>
</feature>
<evidence type="ECO:0000256" key="1">
    <source>
        <dbReference type="ARBA" id="ARBA00023002"/>
    </source>
</evidence>
<dbReference type="InterPro" id="IPR036291">
    <property type="entry name" value="NAD(P)-bd_dom_sf"/>
</dbReference>
<dbReference type="PANTHER" id="PTHR43818:SF11">
    <property type="entry name" value="BCDNA.GH03377"/>
    <property type="match status" value="1"/>
</dbReference>
<dbReference type="GO" id="GO:0016491">
    <property type="term" value="F:oxidoreductase activity"/>
    <property type="evidence" value="ECO:0007669"/>
    <property type="project" value="UniProtKB-KW"/>
</dbReference>
<dbReference type="InterPro" id="IPR050463">
    <property type="entry name" value="Gfo/Idh/MocA_oxidrdct_glycsds"/>
</dbReference>
<evidence type="ECO:0000259" key="3">
    <source>
        <dbReference type="Pfam" id="PF01408"/>
    </source>
</evidence>
<dbReference type="AlphaFoldDB" id="A0A2A9EP14"/>
<dbReference type="InterPro" id="IPR000683">
    <property type="entry name" value="Gfo/Idh/MocA-like_OxRdtase_N"/>
</dbReference>
<organism evidence="5 6">
    <name type="scientific">Georgenia soli</name>
    <dbReference type="NCBI Taxonomy" id="638953"/>
    <lineage>
        <taxon>Bacteria</taxon>
        <taxon>Bacillati</taxon>
        <taxon>Actinomycetota</taxon>
        <taxon>Actinomycetes</taxon>
        <taxon>Micrococcales</taxon>
        <taxon>Bogoriellaceae</taxon>
        <taxon>Georgenia</taxon>
    </lineage>
</organism>
<comment type="caution">
    <text evidence="5">The sequence shown here is derived from an EMBL/GenBank/DDBJ whole genome shotgun (WGS) entry which is preliminary data.</text>
</comment>
<name>A0A2A9EP14_9MICO</name>
<dbReference type="GO" id="GO:0000166">
    <property type="term" value="F:nucleotide binding"/>
    <property type="evidence" value="ECO:0007669"/>
    <property type="project" value="InterPro"/>
</dbReference>
<evidence type="ECO:0000313" key="6">
    <source>
        <dbReference type="Proteomes" id="UP000222106"/>
    </source>
</evidence>